<evidence type="ECO:0000313" key="1">
    <source>
        <dbReference type="EMBL" id="KAL0128143.1"/>
    </source>
</evidence>
<accession>A0AAW2GJK3</accession>
<sequence length="95" mass="11133">MRSRGRLRKLWDVTRRRRWAVEGACHSDCSNHTRTLEPHTYNSWPHATCLDTPGYLRSPGAEEIECEIIPRENLWFRISLSLSLSLSLSRHTSRN</sequence>
<name>A0AAW2GJK3_9HYME</name>
<organism evidence="1 2">
    <name type="scientific">Cardiocondyla obscurior</name>
    <dbReference type="NCBI Taxonomy" id="286306"/>
    <lineage>
        <taxon>Eukaryota</taxon>
        <taxon>Metazoa</taxon>
        <taxon>Ecdysozoa</taxon>
        <taxon>Arthropoda</taxon>
        <taxon>Hexapoda</taxon>
        <taxon>Insecta</taxon>
        <taxon>Pterygota</taxon>
        <taxon>Neoptera</taxon>
        <taxon>Endopterygota</taxon>
        <taxon>Hymenoptera</taxon>
        <taxon>Apocrita</taxon>
        <taxon>Aculeata</taxon>
        <taxon>Formicoidea</taxon>
        <taxon>Formicidae</taxon>
        <taxon>Myrmicinae</taxon>
        <taxon>Cardiocondyla</taxon>
    </lineage>
</organism>
<reference evidence="1 2" key="1">
    <citation type="submission" date="2023-03" db="EMBL/GenBank/DDBJ databases">
        <title>High recombination rates correlate with genetic variation in Cardiocondyla obscurior ants.</title>
        <authorList>
            <person name="Errbii M."/>
        </authorList>
    </citation>
    <scope>NUCLEOTIDE SEQUENCE [LARGE SCALE GENOMIC DNA]</scope>
    <source>
        <strain evidence="1">Alpha-2009</strain>
        <tissue evidence="1">Whole body</tissue>
    </source>
</reference>
<evidence type="ECO:0000313" key="2">
    <source>
        <dbReference type="Proteomes" id="UP001430953"/>
    </source>
</evidence>
<dbReference type="AlphaFoldDB" id="A0AAW2GJK3"/>
<keyword evidence="2" id="KW-1185">Reference proteome</keyword>
<proteinExistence type="predicted"/>
<dbReference type="EMBL" id="JADYXP020000003">
    <property type="protein sequence ID" value="KAL0128143.1"/>
    <property type="molecule type" value="Genomic_DNA"/>
</dbReference>
<protein>
    <submittedName>
        <fullName evidence="1">Uncharacterized protein</fullName>
    </submittedName>
</protein>
<dbReference type="Proteomes" id="UP001430953">
    <property type="component" value="Unassembled WGS sequence"/>
</dbReference>
<comment type="caution">
    <text evidence="1">The sequence shown here is derived from an EMBL/GenBank/DDBJ whole genome shotgun (WGS) entry which is preliminary data.</text>
</comment>
<gene>
    <name evidence="1" type="ORF">PUN28_003410</name>
</gene>